<dbReference type="Proteomes" id="UP000389283">
    <property type="component" value="Unassembled WGS sequence"/>
</dbReference>
<evidence type="ECO:0000313" key="73">
    <source>
        <dbReference type="Proteomes" id="UP000841146"/>
    </source>
</evidence>
<evidence type="ECO:0000313" key="42">
    <source>
        <dbReference type="Proteomes" id="UP000336166"/>
    </source>
</evidence>
<dbReference type="Proteomes" id="UP000364988">
    <property type="component" value="Unassembled WGS sequence"/>
</dbReference>
<dbReference type="Proteomes" id="UP000842809">
    <property type="component" value="Unassembled WGS sequence"/>
</dbReference>
<reference evidence="37 68" key="9">
    <citation type="submission" date="2020-06" db="EMBL/GenBank/DDBJ databases">
        <title>Two Listeria outbreaks in Switzerland in 2018 and 2020.</title>
        <authorList>
            <person name="Stevens M.J.A."/>
            <person name="Bloemberg G."/>
            <person name="Nusch-Inderbinnen M."/>
            <person name="Stephan R."/>
        </authorList>
    </citation>
    <scope>NUCLEOTIDE SEQUENCE [LARGE SCALE GENOMIC DNA]</scope>
    <source>
        <strain evidence="37 68">N18-0707</strain>
    </source>
</reference>
<dbReference type="EMBL" id="AAIAJJ010000004">
    <property type="protein sequence ID" value="ECC1556763.1"/>
    <property type="molecule type" value="Genomic_DNA"/>
</dbReference>
<dbReference type="Proteomes" id="UP000467347">
    <property type="component" value="Unassembled WGS sequence"/>
</dbReference>
<dbReference type="EC" id="3.6.1.55" evidence="39"/>
<dbReference type="Proteomes" id="UP000337746">
    <property type="component" value="Unassembled WGS sequence"/>
</dbReference>
<dbReference type="EMBL" id="DAAIJL010000004">
    <property type="protein sequence ID" value="HAB8556890.1"/>
    <property type="molecule type" value="Genomic_DNA"/>
</dbReference>
<dbReference type="Proteomes" id="UP000331186">
    <property type="component" value="Unassembled WGS sequence"/>
</dbReference>
<dbReference type="EMBL" id="AABAWE010000012">
    <property type="protein sequence ID" value="EAG2088613.1"/>
    <property type="molecule type" value="Genomic_DNA"/>
</dbReference>
<evidence type="ECO:0000313" key="45">
    <source>
        <dbReference type="Proteomes" id="UP000344343"/>
    </source>
</evidence>
<dbReference type="CDD" id="cd04665">
    <property type="entry name" value="NUDIX_RppH"/>
    <property type="match status" value="1"/>
</dbReference>
<dbReference type="EMBL" id="AABDGJ010000002">
    <property type="protein sequence ID" value="EAG6989490.1"/>
    <property type="molecule type" value="Genomic_DNA"/>
</dbReference>
<dbReference type="EMBL" id="AACKDQ010000032">
    <property type="protein sequence ID" value="EAK9317909.1"/>
    <property type="molecule type" value="Genomic_DNA"/>
</dbReference>
<dbReference type="Proteomes" id="UP000410967">
    <property type="component" value="Unassembled WGS sequence"/>
</dbReference>
<evidence type="ECO:0000313" key="46">
    <source>
        <dbReference type="Proteomes" id="UP000345329"/>
    </source>
</evidence>
<dbReference type="Proteomes" id="UP000339309">
    <property type="component" value="Unassembled WGS sequence"/>
</dbReference>
<evidence type="ECO:0000313" key="62">
    <source>
        <dbReference type="Proteomes" id="UP000481141"/>
    </source>
</evidence>
<dbReference type="Proteomes" id="UP000841146">
    <property type="component" value="Unassembled WGS sequence"/>
</dbReference>
<evidence type="ECO:0000313" key="33">
    <source>
        <dbReference type="EMBL" id="HAB8556890.1"/>
    </source>
</evidence>
<evidence type="ECO:0000313" key="54">
    <source>
        <dbReference type="Proteomes" id="UP000398321"/>
    </source>
</evidence>
<evidence type="ECO:0000313" key="29">
    <source>
        <dbReference type="EMBL" id="EDN7714855.1"/>
    </source>
</evidence>
<reference evidence="27 49" key="7">
    <citation type="submission" date="2019-09" db="EMBL/GenBank/DDBJ databases">
        <authorList>
            <consortium name="GenomeTrakr network: Whole genome sequencing for foodborne pathogen traceback"/>
        </authorList>
    </citation>
    <scope>NUCLEOTIDE SEQUENCE [LARGE SCALE GENOMIC DNA]</scope>
    <source>
        <strain evidence="20 69">CFSAN004300</strain>
        <strain evidence="27 49">FLAG-55987</strain>
        <strain evidence="23 55">PHLUSALM00088</strain>
    </source>
</reference>
<evidence type="ECO:0000313" key="65">
    <source>
        <dbReference type="Proteomes" id="UP000527632"/>
    </source>
</evidence>
<dbReference type="InterPro" id="IPR000086">
    <property type="entry name" value="NUDIX_hydrolase_dom"/>
</dbReference>
<dbReference type="OMA" id="WVICRYG"/>
<evidence type="ECO:0000313" key="41">
    <source>
        <dbReference type="Proteomes" id="UP000331186"/>
    </source>
</evidence>
<dbReference type="GO" id="GO:0035539">
    <property type="term" value="F:8-oxo-7,8-dihydrodeoxyguanosine triphosphate pyrophosphatase activity"/>
    <property type="evidence" value="ECO:0007669"/>
    <property type="project" value="UniProtKB-EC"/>
</dbReference>
<dbReference type="EMBL" id="AAAJWF010000004">
    <property type="protein sequence ID" value="EAC7480610.1"/>
    <property type="molecule type" value="Genomic_DNA"/>
</dbReference>
<dbReference type="InterPro" id="IPR020084">
    <property type="entry name" value="NUDIX_hydrolase_CS"/>
</dbReference>
<evidence type="ECO:0000313" key="72">
    <source>
        <dbReference type="Proteomes" id="UP000840197"/>
    </source>
</evidence>
<dbReference type="EMBL" id="JACAVN010000007">
    <property type="protein sequence ID" value="NYA02475.1"/>
    <property type="molecule type" value="Genomic_DNA"/>
</dbReference>
<evidence type="ECO:0000313" key="49">
    <source>
        <dbReference type="Proteomes" id="UP000364988"/>
    </source>
</evidence>
<evidence type="ECO:0000313" key="71">
    <source>
        <dbReference type="Proteomes" id="UP000566721"/>
    </source>
</evidence>
<dbReference type="EMBL" id="AAAIKW010000002">
    <property type="protein sequence ID" value="EAC4551475.1"/>
    <property type="molecule type" value="Genomic_DNA"/>
</dbReference>
<evidence type="ECO:0000313" key="36">
    <source>
        <dbReference type="EMBL" id="KAA9448912.1"/>
    </source>
</evidence>
<reference evidence="43 46" key="5">
    <citation type="submission" date="2018-06" db="EMBL/GenBank/DDBJ databases">
        <authorList>
            <consortium name="GenomeTrakr: Next Generation Sequencing Network for Food Pathogen Tracability"/>
        </authorList>
    </citation>
    <scope>NUCLEOTIDE SEQUENCE [LARGE SCALE GENOMIC DNA]</scope>
    <source>
        <strain evidence="16 70">10B02965A-1</strain>
        <strain evidence="6 51">CFSAN008042</strain>
        <strain evidence="18 66">CFSAN063727</strain>
        <strain evidence="29 57">CFSAN102901</strain>
        <strain evidence="4 50">FDA00007096</strain>
        <strain evidence="14">FDA00011243</strain>
        <strain evidence="5 41">FDA00013332</strain>
        <strain evidence="10 45">FDA00013853</strain>
        <strain evidence="24 56">FDA00014336</strain>
        <strain evidence="26 53">FDA00014370</strain>
        <strain evidence="25 54">FDA00014392</strain>
        <strain evidence="31">FDA00015054</strain>
        <strain evidence="17 67">FDA1005580-S054-001</strain>
        <strain evidence="61">FDA1090798-S029-001</strain>
        <strain evidence="62">FDA956581-098-004</strain>
        <strain evidence="15 64">FDA960927-006-004</strain>
        <strain evidence="19 71">FLAG-38921</strain>
        <strain evidence="13 43">FLAG-54356</strain>
        <strain evidence="9 52">FSIS31901579</strain>
        <strain evidence="21 65">LS1344</strain>
        <strain evidence="30 59">OSF101448</strain>
        <strain evidence="8 46">VA-WGS-00405</strain>
    </source>
</reference>
<evidence type="ECO:0000313" key="60">
    <source>
        <dbReference type="Proteomes" id="UP000478682"/>
    </source>
</evidence>
<evidence type="ECO:0000313" key="39">
    <source>
        <dbReference type="EMBL" id="RKA08572.1"/>
    </source>
</evidence>
<dbReference type="EMBL" id="AAAIXK010000002">
    <property type="protein sequence ID" value="EAC5549888.1"/>
    <property type="molecule type" value="Genomic_DNA"/>
</dbReference>
<evidence type="ECO:0000313" key="32">
    <source>
        <dbReference type="EMBL" id="HAB8399643.1"/>
    </source>
</evidence>
<evidence type="ECO:0000313" key="14">
    <source>
        <dbReference type="EMBL" id="EAG2245453.1"/>
    </source>
</evidence>
<evidence type="ECO:0000313" key="67">
    <source>
        <dbReference type="Proteomes" id="UP000540117"/>
    </source>
</evidence>
<evidence type="ECO:0000313" key="43">
    <source>
        <dbReference type="Proteomes" id="UP000337746"/>
    </source>
</evidence>
<dbReference type="EMBL" id="QXLS01000003">
    <property type="protein sequence ID" value="RKA08572.1"/>
    <property type="molecule type" value="Genomic_DNA"/>
</dbReference>
<evidence type="ECO:0000313" key="57">
    <source>
        <dbReference type="Proteomes" id="UP000455569"/>
    </source>
</evidence>
<evidence type="ECO:0000313" key="35">
    <source>
        <dbReference type="EMBL" id="HAC0275095.1"/>
    </source>
</evidence>
<evidence type="ECO:0000313" key="12">
    <source>
        <dbReference type="EMBL" id="EAG1893241.1"/>
    </source>
</evidence>
<evidence type="ECO:0000313" key="38">
    <source>
        <dbReference type="EMBL" id="OET52551.1"/>
    </source>
</evidence>
<dbReference type="Proteomes" id="UP000272537">
    <property type="component" value="Unassembled WGS sequence"/>
</dbReference>
<dbReference type="SUPFAM" id="SSF55811">
    <property type="entry name" value="Nudix"/>
    <property type="match status" value="1"/>
</dbReference>
<dbReference type="Proteomes" id="UP000345329">
    <property type="component" value="Unassembled WGS sequence"/>
</dbReference>
<dbReference type="InterPro" id="IPR014078">
    <property type="entry name" value="Nudix_YtkD"/>
</dbReference>
<evidence type="ECO:0000313" key="16">
    <source>
        <dbReference type="EMBL" id="EAG2997759.1"/>
    </source>
</evidence>
<evidence type="ECO:0000313" key="19">
    <source>
        <dbReference type="EMBL" id="EAG6169039.1"/>
    </source>
</evidence>
<evidence type="ECO:0000313" key="70">
    <source>
        <dbReference type="Proteomes" id="UP000549379"/>
    </source>
</evidence>
<dbReference type="PROSITE" id="PS00893">
    <property type="entry name" value="NUDIX_BOX"/>
    <property type="match status" value="1"/>
</dbReference>
<reference evidence="72 73" key="3">
    <citation type="journal article" date="2018" name="Genome Biol.">
        <title>SKESA: strategic k-mer extension for scrupulous assemblies.</title>
        <authorList>
            <person name="Souvorov A."/>
            <person name="Agarwala R."/>
            <person name="Lipman D.J."/>
        </authorList>
    </citation>
    <scope>NUCLEOTIDE SEQUENCE [LARGE SCALE GENOMIC DNA]</scope>
    <source>
        <strain evidence="33 74">CFIAFB20100120</strain>
        <strain evidence="32 72">CFIAFB20130012</strain>
        <strain evidence="35">CFIAFB20170037</strain>
        <strain evidence="34 73">CFIAFB20170045</strain>
    </source>
</reference>
<evidence type="ECO:0000313" key="34">
    <source>
        <dbReference type="EMBL" id="HAC0012815.1"/>
    </source>
</evidence>
<dbReference type="Proteomes" id="UP000336166">
    <property type="component" value="Unassembled WGS sequence"/>
</dbReference>
<dbReference type="Proteomes" id="UP000844415">
    <property type="component" value="Unassembled WGS sequence"/>
</dbReference>
<evidence type="ECO:0000313" key="24">
    <source>
        <dbReference type="EMBL" id="ECB9473559.1"/>
    </source>
</evidence>
<dbReference type="Proteomes" id="UP000525850">
    <property type="component" value="Unassembled WGS sequence"/>
</dbReference>
<evidence type="ECO:0000313" key="27">
    <source>
        <dbReference type="EMBL" id="ECY6545515.1"/>
    </source>
</evidence>
<evidence type="ECO:0000313" key="58">
    <source>
        <dbReference type="Proteomes" id="UP000460224"/>
    </source>
</evidence>
<dbReference type="EMBL" id="AALEDS010000021">
    <property type="protein sequence ID" value="ECY6545515.1"/>
    <property type="molecule type" value="Genomic_DNA"/>
</dbReference>
<evidence type="ECO:0000313" key="11">
    <source>
        <dbReference type="EMBL" id="EAE2355461.1"/>
    </source>
</evidence>
<evidence type="ECO:0000313" key="5">
    <source>
        <dbReference type="EMBL" id="EAC6548814.1"/>
    </source>
</evidence>
<dbReference type="InterPro" id="IPR015797">
    <property type="entry name" value="NUDIX_hydrolase-like_dom_sf"/>
</dbReference>
<evidence type="ECO:0000313" key="3">
    <source>
        <dbReference type="EMBL" id="EAC4551475.1"/>
    </source>
</evidence>
<evidence type="ECO:0000313" key="8">
    <source>
        <dbReference type="EMBL" id="EAD3792480.1"/>
    </source>
</evidence>
<evidence type="ECO:0000313" key="52">
    <source>
        <dbReference type="Proteomes" id="UP000376505"/>
    </source>
</evidence>
<evidence type="ECO:0000313" key="28">
    <source>
        <dbReference type="EMBL" id="ECY9783243.1"/>
    </source>
</evidence>
<dbReference type="Proteomes" id="UP000354255">
    <property type="component" value="Unassembled WGS sequence"/>
</dbReference>
<evidence type="ECO:0000313" key="61">
    <source>
        <dbReference type="Proteomes" id="UP000478704"/>
    </source>
</evidence>
<evidence type="ECO:0000313" key="75">
    <source>
        <dbReference type="Proteomes" id="UP000852906"/>
    </source>
</evidence>
<comment type="caution">
    <text evidence="3">The sequence shown here is derived from an EMBL/GenBank/DDBJ whole genome shotgun (WGS) entry which is preliminary data.</text>
</comment>
<dbReference type="Proteomes" id="UP000344343">
    <property type="component" value="Unassembled WGS sequence"/>
</dbReference>
<evidence type="ECO:0000313" key="40">
    <source>
        <dbReference type="Proteomes" id="UP000272537"/>
    </source>
</evidence>
<evidence type="ECO:0000313" key="74">
    <source>
        <dbReference type="Proteomes" id="UP000844415"/>
    </source>
</evidence>
<evidence type="ECO:0000313" key="30">
    <source>
        <dbReference type="EMBL" id="EDN9836102.1"/>
    </source>
</evidence>
<evidence type="ECO:0000259" key="2">
    <source>
        <dbReference type="PROSITE" id="PS51462"/>
    </source>
</evidence>
<evidence type="ECO:0000313" key="47">
    <source>
        <dbReference type="Proteomes" id="UP000350032"/>
    </source>
</evidence>
<dbReference type="Proteomes" id="UP000549379">
    <property type="component" value="Unassembled WGS sequence"/>
</dbReference>
<evidence type="ECO:0000313" key="22">
    <source>
        <dbReference type="EMBL" id="EAK8897927.1"/>
    </source>
</evidence>
<evidence type="ECO:0000313" key="9">
    <source>
        <dbReference type="EMBL" id="EAD5775289.1"/>
    </source>
</evidence>
<dbReference type="Proteomes" id="UP000548278">
    <property type="component" value="Unassembled WGS sequence"/>
</dbReference>
<gene>
    <name evidence="3" type="primary">ytkD</name>
    <name evidence="39" type="synonym">ytkd</name>
    <name evidence="20" type="ORF">AB917_02700</name>
    <name evidence="3" type="ORF">ABZ57_03190</name>
    <name evidence="38" type="ORF">AJL21_04480</name>
    <name evidence="4" type="ORF">ARY78_05490</name>
    <name evidence="15" type="ORF">B1N52_13725</name>
    <name evidence="14" type="ORF">B1S26_08595</name>
    <name evidence="16" type="ORF">B5K54_10750</name>
    <name evidence="12" type="ORF">BB997_06480</name>
    <name evidence="13" type="ORF">BCZ21_15365</name>
    <name evidence="18" type="ORF">CA369_14425</name>
    <name evidence="17" type="ORF">CAV64_03105</name>
    <name evidence="22" type="ORF">D7104_09415</name>
    <name evidence="36" type="ORF">DCK61_08570</name>
    <name evidence="19" type="ORF">DCT16_06560</name>
    <name evidence="6" type="ORF">DQ70_07930</name>
    <name evidence="5" type="ORF">DU018_10675</name>
    <name evidence="39" type="ORF">DYZ80_01765</name>
    <name evidence="21" type="ORF">E5F58_08335</name>
    <name evidence="10" type="ORF">EX365_05800</name>
    <name evidence="9" type="ORF">EXZ73_13470</name>
    <name evidence="27" type="ORF">F6436_14410</name>
    <name evidence="28" type="ORF">F6515_09555</name>
    <name evidence="23" type="ORF">FA835_12475</name>
    <name evidence="25" type="ORF">FLQ97_12370</name>
    <name evidence="24" type="ORF">FLR03_07655</name>
    <name evidence="26" type="ORF">FNX40_08140</name>
    <name evidence="31" type="ORF">G3O21_001227</name>
    <name evidence="30" type="ORF">GJW51_05460</name>
    <name evidence="29" type="ORF">GQG13_06965</name>
    <name evidence="32" type="ORF">GYR60_14020</name>
    <name evidence="33" type="ORF">GYS09_06210</name>
    <name evidence="34" type="ORF">GYX23_07320</name>
    <name evidence="35" type="ORF">GYY14_06835</name>
    <name evidence="37" type="ORF">HZJ64_11555</name>
    <name evidence="7" type="ORF">KV70_02695</name>
    <name evidence="8" type="ORF">UI29_06860</name>
    <name evidence="11" type="ORF">Y261_13980</name>
</gene>
<dbReference type="Proteomes" id="UP000481141">
    <property type="component" value="Unassembled WGS sequence"/>
</dbReference>
<dbReference type="EMBL" id="AABGUK010000003">
    <property type="protein sequence ID" value="EAH4241984.1"/>
    <property type="molecule type" value="Genomic_DNA"/>
</dbReference>
<dbReference type="EMBL" id="AABCVX010000003">
    <property type="protein sequence ID" value="EAG6169039.1"/>
    <property type="molecule type" value="Genomic_DNA"/>
</dbReference>
<evidence type="ECO:0000313" key="17">
    <source>
        <dbReference type="EMBL" id="EAG4330226.1"/>
    </source>
</evidence>
<dbReference type="Proteomes" id="UP000423131">
    <property type="component" value="Unassembled WGS sequence"/>
</dbReference>
<evidence type="ECO:0000313" key="48">
    <source>
        <dbReference type="Proteomes" id="UP000354255"/>
    </source>
</evidence>
<evidence type="ECO:0000313" key="4">
    <source>
        <dbReference type="EMBL" id="EAC5549888.1"/>
    </source>
</evidence>
<dbReference type="Proteomes" id="UP000460224">
    <property type="component" value="Unassembled WGS sequence"/>
</dbReference>
<dbReference type="EMBL" id="AACJYH010000006">
    <property type="protein sequence ID" value="EAK8897927.1"/>
    <property type="molecule type" value="Genomic_DNA"/>
</dbReference>
<evidence type="ECO:0000313" key="44">
    <source>
        <dbReference type="Proteomes" id="UP000339309"/>
    </source>
</evidence>
<dbReference type="EMBL" id="AAAREG010000017">
    <property type="protein sequence ID" value="EAE2355461.1"/>
    <property type="molecule type" value="Genomic_DNA"/>
</dbReference>
<evidence type="ECO:0000313" key="64">
    <source>
        <dbReference type="Proteomes" id="UP000525850"/>
    </source>
</evidence>
<dbReference type="EMBL" id="AANDSR010000003">
    <property type="protein sequence ID" value="EDN9836102.1"/>
    <property type="molecule type" value="Genomic_DNA"/>
</dbReference>
<evidence type="ECO:0000313" key="69">
    <source>
        <dbReference type="Proteomes" id="UP000548278"/>
    </source>
</evidence>
<dbReference type="EMBL" id="QDAY01000003">
    <property type="protein sequence ID" value="KAA9448912.1"/>
    <property type="molecule type" value="Genomic_DNA"/>
</dbReference>
<dbReference type="Proteomes" id="UP000840197">
    <property type="component" value="Unassembled WGS sequence"/>
</dbReference>
<dbReference type="EMBL" id="AABBAW010000008">
    <property type="protein sequence ID" value="EAG2516228.1"/>
    <property type="molecule type" value="Genomic_DNA"/>
</dbReference>
<feature type="domain" description="Nudix hydrolase" evidence="2">
    <location>
        <begin position="1"/>
        <end position="137"/>
    </location>
</feature>
<reference evidence="39 40" key="2">
    <citation type="journal article" date="2018" name="BMC Genomics">
        <title>Genes significantly associated with lineage II food isolates of Listeria monocytogenes.</title>
        <authorList>
            <person name="Pirone-Davies C."/>
            <person name="Chen Y."/>
            <person name="Pightling A."/>
            <person name="Ryan G."/>
            <person name="Wang Y."/>
            <person name="Yao K."/>
            <person name="Hoffmann M."/>
            <person name="Allard M.W."/>
        </authorList>
    </citation>
    <scope>NUCLEOTIDE SEQUENCE [LARGE SCALE GENOMIC DNA]</scope>
    <source>
        <strain evidence="39 40">PNUSAL000550</strain>
    </source>
</reference>
<evidence type="ECO:0000313" key="25">
    <source>
        <dbReference type="EMBL" id="ECB9514509.1"/>
    </source>
</evidence>
<dbReference type="EMBL" id="MJTJ01000006">
    <property type="protein sequence ID" value="OET52551.1"/>
    <property type="molecule type" value="Genomic_DNA"/>
</dbReference>
<dbReference type="EMBL" id="DAAJCS010000004">
    <property type="protein sequence ID" value="HAC0012815.1"/>
    <property type="molecule type" value="Genomic_DNA"/>
</dbReference>
<dbReference type="Proteomes" id="UP000350032">
    <property type="component" value="Unassembled WGS sequence"/>
</dbReference>
<evidence type="ECO:0000313" key="26">
    <source>
        <dbReference type="EMBL" id="ECC1556763.1"/>
    </source>
</evidence>
<evidence type="ECO:0000313" key="13">
    <source>
        <dbReference type="EMBL" id="EAG2088613.1"/>
    </source>
</evidence>
<dbReference type="EMBL" id="DAAIHR010000018">
    <property type="protein sequence ID" value="HAB8399643.1"/>
    <property type="molecule type" value="Genomic_DNA"/>
</dbReference>
<dbReference type="KEGG" id="lmv:Y193_07340"/>
<reference evidence="38 75" key="1">
    <citation type="submission" date="2016-09" db="EMBL/GenBank/DDBJ databases">
        <title>100K Listeria isolates.</title>
        <authorList>
            <person name="Chen P."/>
            <person name="Weimer B.C."/>
            <person name="Kong N."/>
            <person name="Huang B."/>
        </authorList>
    </citation>
    <scope>NUCLEOTIDE SEQUENCE [LARGE SCALE GENOMIC DNA]</scope>
    <source>
        <strain evidence="38 75">BCW_2383</strain>
    </source>
</reference>
<evidence type="ECO:0000313" key="56">
    <source>
        <dbReference type="Proteomes" id="UP000423131"/>
    </source>
</evidence>
<dbReference type="EMBL" id="AAANYN010000026">
    <property type="protein sequence ID" value="EAD5775289.1"/>
    <property type="molecule type" value="Genomic_DNA"/>
</dbReference>
<dbReference type="Proteomes" id="UP000478704">
    <property type="component" value="Unassembled WGS sequence"/>
</dbReference>
<dbReference type="Proteomes" id="UP000527632">
    <property type="component" value="Unassembled WGS sequence"/>
</dbReference>
<evidence type="ECO:0000313" key="68">
    <source>
        <dbReference type="Proteomes" id="UP000544530"/>
    </source>
</evidence>
<sequence>MFIYNDTLGNKVTIYFEAQENNPDDVLIIPKTEDGWLFTEHKIRGLEFPGGKGEPGETNLDAAKRELMEETGAISDELHFVADYLVESEERTFTKRVYAADVISIESLDDYLETKGPVIIQGELSRFILQPAFSFFMRDAGMVQIVQQAERILNDKN</sequence>
<dbReference type="EMBL" id="AABATR010000003">
    <property type="protein sequence ID" value="EAG1893241.1"/>
    <property type="molecule type" value="Genomic_DNA"/>
</dbReference>
<dbReference type="RefSeq" id="WP_003726085.1">
    <property type="nucleotide sequence ID" value="NC_021824.1"/>
</dbReference>
<dbReference type="Pfam" id="PF00293">
    <property type="entry name" value="NUDIX"/>
    <property type="match status" value="1"/>
</dbReference>
<proteinExistence type="predicted"/>
<dbReference type="Proteomes" id="UP000566721">
    <property type="component" value="Unassembled WGS sequence"/>
</dbReference>
<evidence type="ECO:0000313" key="15">
    <source>
        <dbReference type="EMBL" id="EAG2516228.1"/>
    </source>
</evidence>
<evidence type="ECO:0000256" key="1">
    <source>
        <dbReference type="ARBA" id="ARBA00022801"/>
    </source>
</evidence>
<evidence type="ECO:0000313" key="31">
    <source>
        <dbReference type="EMBL" id="EDP8513825.1"/>
    </source>
</evidence>
<dbReference type="EMBL" id="AABBZO010000022">
    <property type="protein sequence ID" value="EAG4463481.1"/>
    <property type="molecule type" value="Genomic_DNA"/>
</dbReference>
<evidence type="ECO:0000313" key="50">
    <source>
        <dbReference type="Proteomes" id="UP000365297"/>
    </source>
</evidence>
<evidence type="ECO:0000313" key="37">
    <source>
        <dbReference type="EMBL" id="NYA02475.1"/>
    </source>
</evidence>
<evidence type="ECO:0000313" key="55">
    <source>
        <dbReference type="Proteomes" id="UP000410967"/>
    </source>
</evidence>
<dbReference type="EMBL" id="AAAJKI010000027">
    <property type="protein sequence ID" value="EAC6548814.1"/>
    <property type="molecule type" value="Genomic_DNA"/>
</dbReference>
<dbReference type="EMBL" id="AAHZFN010000008">
    <property type="protein sequence ID" value="ECB9473559.1"/>
    <property type="molecule type" value="Genomic_DNA"/>
</dbReference>
<dbReference type="Proteomes" id="UP000540117">
    <property type="component" value="Unassembled WGS sequence"/>
</dbReference>
<evidence type="ECO:0000313" key="63">
    <source>
        <dbReference type="Proteomes" id="UP000489121"/>
    </source>
</evidence>
<dbReference type="EMBL" id="AANCRK010000003">
    <property type="protein sequence ID" value="EDN7714855.1"/>
    <property type="molecule type" value="Genomic_DNA"/>
</dbReference>
<dbReference type="Proteomes" id="UP000544530">
    <property type="component" value="Unassembled WGS sequence"/>
</dbReference>
<dbReference type="EMBL" id="DAAJFY010000003">
    <property type="protein sequence ID" value="HAC0275095.1"/>
    <property type="molecule type" value="Genomic_DNA"/>
</dbReference>
<dbReference type="EMBL" id="AAAKQF010000002">
    <property type="protein sequence ID" value="EAC9039099.1"/>
    <property type="molecule type" value="Genomic_DNA"/>
</dbReference>
<dbReference type="EMBL" id="AALGDA010000028">
    <property type="protein sequence ID" value="ECY9783243.1"/>
    <property type="molecule type" value="Genomic_DNA"/>
</dbReference>
<name>A0A0B8R3L1_LISMN</name>
<dbReference type="PROSITE" id="PS51462">
    <property type="entry name" value="NUDIX"/>
    <property type="match status" value="1"/>
</dbReference>
<dbReference type="Proteomes" id="UP000852906">
    <property type="component" value="Unassembled WGS sequence"/>
</dbReference>
<evidence type="ECO:0000313" key="6">
    <source>
        <dbReference type="EMBL" id="EAC7480610.1"/>
    </source>
</evidence>
<dbReference type="Proteomes" id="UP000528151">
    <property type="component" value="Unassembled WGS sequence"/>
</dbReference>
<evidence type="ECO:0000313" key="18">
    <source>
        <dbReference type="EMBL" id="EAG4463481.1"/>
    </source>
</evidence>
<evidence type="ECO:0000313" key="66">
    <source>
        <dbReference type="Proteomes" id="UP000528151"/>
    </source>
</evidence>
<dbReference type="Proteomes" id="UP000398321">
    <property type="component" value="Unassembled WGS sequence"/>
</dbReference>
<dbReference type="Proteomes" id="UP000489121">
    <property type="component" value="Unassembled WGS sequence"/>
</dbReference>
<dbReference type="NCBIfam" id="TIGR02705">
    <property type="entry name" value="nudix_YtkD"/>
    <property type="match status" value="1"/>
</dbReference>
<reference evidence="32" key="8">
    <citation type="submission" date="2020-01" db="EMBL/GenBank/DDBJ databases">
        <authorList>
            <consortium name="NCBI Pathogen Detection Project"/>
        </authorList>
    </citation>
    <scope>NUCLEOTIDE SEQUENCE</scope>
    <source>
        <strain evidence="33">CFIAFB20100120</strain>
        <strain evidence="32">CFIAFB20130012</strain>
        <strain evidence="35">CFIAFB20170037</strain>
        <strain evidence="34">CFIAFB20170045</strain>
    </source>
</reference>
<dbReference type="AlphaFoldDB" id="A0A0B8R3L1"/>
<evidence type="ECO:0000313" key="10">
    <source>
        <dbReference type="EMBL" id="EAD5786059.1"/>
    </source>
</evidence>
<keyword evidence="1 39" id="KW-0378">Hydrolase</keyword>
<dbReference type="EMBL" id="AABBYJ010000002">
    <property type="protein sequence ID" value="EAG4330226.1"/>
    <property type="molecule type" value="Genomic_DNA"/>
</dbReference>
<dbReference type="Gene3D" id="3.90.79.10">
    <property type="entry name" value="Nucleoside Triphosphate Pyrophosphohydrolase"/>
    <property type="match status" value="1"/>
</dbReference>
<accession>A0A0B8R3L1</accession>
<dbReference type="KEGG" id="lmok:CQ02_08560"/>
<dbReference type="Proteomes" id="UP000455569">
    <property type="component" value="Unassembled WGS sequence"/>
</dbReference>
<dbReference type="Proteomes" id="UP000368512">
    <property type="component" value="Unassembled WGS sequence"/>
</dbReference>
<evidence type="ECO:0000313" key="53">
    <source>
        <dbReference type="Proteomes" id="UP000389283"/>
    </source>
</evidence>
<evidence type="ECO:0000313" key="59">
    <source>
        <dbReference type="Proteomes" id="UP000467347"/>
    </source>
</evidence>
<dbReference type="Proteomes" id="UP000478682">
    <property type="component" value="Unassembled WGS sequence"/>
</dbReference>
<organism evidence="3 44">
    <name type="scientific">Listeria monocytogenes</name>
    <dbReference type="NCBI Taxonomy" id="1639"/>
    <lineage>
        <taxon>Bacteria</taxon>
        <taxon>Bacillati</taxon>
        <taxon>Bacillota</taxon>
        <taxon>Bacilli</taxon>
        <taxon>Bacillales</taxon>
        <taxon>Listeriaceae</taxon>
        <taxon>Listeria</taxon>
    </lineage>
</organism>
<reference evidence="42 44" key="6">
    <citation type="submission" date="2018-06" db="EMBL/GenBank/DDBJ databases">
        <authorList>
            <consortium name="PulseNet: The National Subtyping Network for Foodborne Disease Surveillance"/>
            <person name="Tarr C.L."/>
            <person name="Trees E."/>
            <person name="Katz L.S."/>
            <person name="Carleton-Romer H.A."/>
            <person name="Stroika S."/>
            <person name="Kucerova Z."/>
            <person name="Roache K.F."/>
            <person name="Sabol A.L."/>
            <person name="Besser J."/>
            <person name="Gerner-Smidt P."/>
        </authorList>
    </citation>
    <scope>NUCLEOTIDE SEQUENCE [LARGE SCALE GENOMIC DNA]</scope>
    <source>
        <strain evidence="3 44">2015L-6227</strain>
        <strain evidence="11 42">PNUSAL000134</strain>
        <strain evidence="7 48">PNUSAL000910</strain>
        <strain evidence="12 60">PNUSAL002298</strain>
        <strain evidence="22 47">PNUSAL004402</strain>
        <strain evidence="28 63">PNUSAL005692</strain>
    </source>
</reference>
<evidence type="ECO:0000313" key="7">
    <source>
        <dbReference type="EMBL" id="EAC9039099.1"/>
    </source>
</evidence>
<dbReference type="EMBL" id="AABBHO010000032">
    <property type="protein sequence ID" value="EAG2997759.1"/>
    <property type="molecule type" value="Genomic_DNA"/>
</dbReference>
<dbReference type="EMBL" id="AANPAU010000003">
    <property type="protein sequence ID" value="EDP8513825.1"/>
    <property type="molecule type" value="Genomic_DNA"/>
</dbReference>
<dbReference type="EMBL" id="AAANYR010000003">
    <property type="protein sequence ID" value="EAD5786059.1"/>
    <property type="molecule type" value="Genomic_DNA"/>
</dbReference>
<evidence type="ECO:0000313" key="23">
    <source>
        <dbReference type="EMBL" id="EAK9317909.1"/>
    </source>
</evidence>
<dbReference type="Proteomes" id="UP000376505">
    <property type="component" value="Unassembled WGS sequence"/>
</dbReference>
<dbReference type="EMBL" id="AABAYG010000004">
    <property type="protein sequence ID" value="EAG2245453.1"/>
    <property type="molecule type" value="Genomic_DNA"/>
</dbReference>
<evidence type="ECO:0000313" key="51">
    <source>
        <dbReference type="Proteomes" id="UP000368512"/>
    </source>
</evidence>
<reference evidence="36 58" key="4">
    <citation type="submission" date="2018-04" db="EMBL/GenBank/DDBJ databases">
        <title>Genome Analysis of a Prevalent Clone of Listeria monocytogenes Sequence Type 87 in China.</title>
        <authorList>
            <person name="Wang Y."/>
        </authorList>
    </citation>
    <scope>NUCLEOTIDE SEQUENCE [LARGE SCALE GENOMIC DNA]</scope>
    <source>
        <strain evidence="36 58">ICDC_LM1523</strain>
    </source>
</reference>
<dbReference type="EMBL" id="AAHZFY010000032">
    <property type="protein sequence ID" value="ECB9514509.1"/>
    <property type="molecule type" value="Genomic_DNA"/>
</dbReference>
<dbReference type="EMBL" id="AAAMZD010000003">
    <property type="protein sequence ID" value="EAD3792480.1"/>
    <property type="molecule type" value="Genomic_DNA"/>
</dbReference>
<dbReference type="Proteomes" id="UP000365297">
    <property type="component" value="Unassembled WGS sequence"/>
</dbReference>
<protein>
    <submittedName>
        <fullName evidence="39">8-oxo-dGTP diphosphatase YtkD</fullName>
        <ecNumber evidence="39">3.6.1.55</ecNumber>
    </submittedName>
    <submittedName>
        <fullName evidence="3">Nucleoside triphosphatase YtkD</fullName>
    </submittedName>
</protein>
<evidence type="ECO:0000313" key="20">
    <source>
        <dbReference type="EMBL" id="EAG6989490.1"/>
    </source>
</evidence>
<evidence type="ECO:0000313" key="21">
    <source>
        <dbReference type="EMBL" id="EAH4241984.1"/>
    </source>
</evidence>